<dbReference type="PANTHER" id="PTHR43047">
    <property type="entry name" value="TWO-COMPONENT HISTIDINE PROTEIN KINASE"/>
    <property type="match status" value="1"/>
</dbReference>
<evidence type="ECO:0000256" key="2">
    <source>
        <dbReference type="ARBA" id="ARBA00004370"/>
    </source>
</evidence>
<dbReference type="SUPFAM" id="SSF55874">
    <property type="entry name" value="ATPase domain of HSP90 chaperone/DNA topoisomerase II/histidine kinase"/>
    <property type="match status" value="1"/>
</dbReference>
<dbReference type="SMART" id="SM00388">
    <property type="entry name" value="HisKA"/>
    <property type="match status" value="1"/>
</dbReference>
<keyword evidence="15" id="KW-0812">Transmembrane</keyword>
<feature type="compositionally biased region" description="Acidic residues" evidence="14">
    <location>
        <begin position="266"/>
        <end position="278"/>
    </location>
</feature>
<dbReference type="CDD" id="cd17574">
    <property type="entry name" value="REC_OmpR"/>
    <property type="match status" value="1"/>
</dbReference>
<comment type="catalytic activity">
    <reaction evidence="1">
        <text>ATP + protein L-histidine = ADP + protein N-phospho-L-histidine.</text>
        <dbReference type="EC" id="2.7.13.3"/>
    </reaction>
</comment>
<dbReference type="PANTHER" id="PTHR43047:SF72">
    <property type="entry name" value="OSMOSENSING HISTIDINE PROTEIN KINASE SLN1"/>
    <property type="match status" value="1"/>
</dbReference>
<dbReference type="PROSITE" id="PS50113">
    <property type="entry name" value="PAC"/>
    <property type="match status" value="1"/>
</dbReference>
<dbReference type="FunFam" id="1.10.287.130:FF:000038">
    <property type="entry name" value="Sensory transduction histidine kinase"/>
    <property type="match status" value="1"/>
</dbReference>
<evidence type="ECO:0000256" key="11">
    <source>
        <dbReference type="ARBA" id="ARBA00023306"/>
    </source>
</evidence>
<feature type="transmembrane region" description="Helical" evidence="15">
    <location>
        <begin position="64"/>
        <end position="84"/>
    </location>
</feature>
<evidence type="ECO:0000256" key="14">
    <source>
        <dbReference type="SAM" id="MobiDB-lite"/>
    </source>
</evidence>
<evidence type="ECO:0000259" key="16">
    <source>
        <dbReference type="PROSITE" id="PS50109"/>
    </source>
</evidence>
<dbReference type="SMART" id="SM00448">
    <property type="entry name" value="REC"/>
    <property type="match status" value="2"/>
</dbReference>
<dbReference type="EMBL" id="CP041186">
    <property type="protein sequence ID" value="QDG50730.1"/>
    <property type="molecule type" value="Genomic_DNA"/>
</dbReference>
<evidence type="ECO:0000313" key="20">
    <source>
        <dbReference type="EMBL" id="QDG50730.1"/>
    </source>
</evidence>
<protein>
    <recommendedName>
        <fullName evidence="3">histidine kinase</fullName>
        <ecNumber evidence="3">2.7.13.3</ecNumber>
    </recommendedName>
</protein>
<dbReference type="InterPro" id="IPR003661">
    <property type="entry name" value="HisK_dim/P_dom"/>
</dbReference>
<dbReference type="InterPro" id="IPR000700">
    <property type="entry name" value="PAS-assoc_C"/>
</dbReference>
<dbReference type="CDD" id="cd16922">
    <property type="entry name" value="HATPase_EvgS-ArcB-TorS-like"/>
    <property type="match status" value="1"/>
</dbReference>
<keyword evidence="5" id="KW-0808">Transferase</keyword>
<comment type="subcellular location">
    <subcellularLocation>
        <location evidence="2">Membrane</location>
    </subcellularLocation>
</comment>
<dbReference type="GO" id="GO:0005886">
    <property type="term" value="C:plasma membrane"/>
    <property type="evidence" value="ECO:0007669"/>
    <property type="project" value="TreeGrafter"/>
</dbReference>
<dbReference type="Gene3D" id="3.30.450.20">
    <property type="entry name" value="PAS domain"/>
    <property type="match status" value="1"/>
</dbReference>
<keyword evidence="21" id="KW-1185">Reference proteome</keyword>
<evidence type="ECO:0000256" key="8">
    <source>
        <dbReference type="ARBA" id="ARBA00022840"/>
    </source>
</evidence>
<evidence type="ECO:0000256" key="13">
    <source>
        <dbReference type="SAM" id="Coils"/>
    </source>
</evidence>
<dbReference type="Pfam" id="PF00072">
    <property type="entry name" value="Response_reg"/>
    <property type="match status" value="2"/>
</dbReference>
<evidence type="ECO:0000256" key="5">
    <source>
        <dbReference type="ARBA" id="ARBA00022679"/>
    </source>
</evidence>
<keyword evidence="9" id="KW-0902">Two-component regulatory system</keyword>
<dbReference type="PROSITE" id="PS50110">
    <property type="entry name" value="RESPONSE_REGULATORY"/>
    <property type="match status" value="2"/>
</dbReference>
<keyword evidence="7" id="KW-0418">Kinase</keyword>
<keyword evidence="11" id="KW-0131">Cell cycle</keyword>
<keyword evidence="13" id="KW-0175">Coiled coil</keyword>
<feature type="transmembrane region" description="Helical" evidence="15">
    <location>
        <begin position="173"/>
        <end position="193"/>
    </location>
</feature>
<dbReference type="InterPro" id="IPR035965">
    <property type="entry name" value="PAS-like_dom_sf"/>
</dbReference>
<dbReference type="PROSITE" id="PS50112">
    <property type="entry name" value="PAS"/>
    <property type="match status" value="1"/>
</dbReference>
<feature type="transmembrane region" description="Helical" evidence="15">
    <location>
        <begin position="120"/>
        <end position="153"/>
    </location>
</feature>
<feature type="region of interest" description="Disordered" evidence="14">
    <location>
        <begin position="259"/>
        <end position="278"/>
    </location>
</feature>
<dbReference type="NCBIfam" id="TIGR00229">
    <property type="entry name" value="sensory_box"/>
    <property type="match status" value="2"/>
</dbReference>
<name>A0A4Y6PR54_PERCE</name>
<dbReference type="Proteomes" id="UP000315995">
    <property type="component" value="Chromosome"/>
</dbReference>
<dbReference type="Gene3D" id="3.40.50.2300">
    <property type="match status" value="2"/>
</dbReference>
<evidence type="ECO:0000259" key="19">
    <source>
        <dbReference type="PROSITE" id="PS50113"/>
    </source>
</evidence>
<dbReference type="InterPro" id="IPR000014">
    <property type="entry name" value="PAS"/>
</dbReference>
<dbReference type="OrthoDB" id="5477257at2"/>
<dbReference type="InterPro" id="IPR004358">
    <property type="entry name" value="Sig_transdc_His_kin-like_C"/>
</dbReference>
<feature type="compositionally biased region" description="Acidic residues" evidence="14">
    <location>
        <begin position="607"/>
        <end position="620"/>
    </location>
</feature>
<dbReference type="InterPro" id="IPR036890">
    <property type="entry name" value="HATPase_C_sf"/>
</dbReference>
<dbReference type="SUPFAM" id="SSF55785">
    <property type="entry name" value="PYP-like sensor domain (PAS domain)"/>
    <property type="match status" value="1"/>
</dbReference>
<feature type="region of interest" description="Disordered" evidence="14">
    <location>
        <begin position="286"/>
        <end position="319"/>
    </location>
</feature>
<dbReference type="CDD" id="cd00082">
    <property type="entry name" value="HisKA"/>
    <property type="match status" value="1"/>
</dbReference>
<dbReference type="RefSeq" id="WP_141197222.1">
    <property type="nucleotide sequence ID" value="NZ_CP041186.1"/>
</dbReference>
<dbReference type="GO" id="GO:0009927">
    <property type="term" value="F:histidine phosphotransfer kinase activity"/>
    <property type="evidence" value="ECO:0007669"/>
    <property type="project" value="TreeGrafter"/>
</dbReference>
<dbReference type="InterPro" id="IPR005467">
    <property type="entry name" value="His_kinase_dom"/>
</dbReference>
<evidence type="ECO:0000256" key="9">
    <source>
        <dbReference type="ARBA" id="ARBA00023012"/>
    </source>
</evidence>
<dbReference type="CDD" id="cd00130">
    <property type="entry name" value="PAS"/>
    <property type="match status" value="1"/>
</dbReference>
<dbReference type="InterPro" id="IPR003594">
    <property type="entry name" value="HATPase_dom"/>
</dbReference>
<evidence type="ECO:0000256" key="10">
    <source>
        <dbReference type="ARBA" id="ARBA00023136"/>
    </source>
</evidence>
<feature type="region of interest" description="Disordered" evidence="14">
    <location>
        <begin position="601"/>
        <end position="620"/>
    </location>
</feature>
<dbReference type="Pfam" id="PF02518">
    <property type="entry name" value="HATPase_c"/>
    <property type="match status" value="1"/>
</dbReference>
<dbReference type="GO" id="GO:0000155">
    <property type="term" value="F:phosphorelay sensor kinase activity"/>
    <property type="evidence" value="ECO:0007669"/>
    <property type="project" value="InterPro"/>
</dbReference>
<evidence type="ECO:0000256" key="7">
    <source>
        <dbReference type="ARBA" id="ARBA00022777"/>
    </source>
</evidence>
<accession>A0A5B8Y2S6</accession>
<evidence type="ECO:0000256" key="1">
    <source>
        <dbReference type="ARBA" id="ARBA00000085"/>
    </source>
</evidence>
<feature type="domain" description="Response regulatory" evidence="17">
    <location>
        <begin position="629"/>
        <end position="742"/>
    </location>
</feature>
<evidence type="ECO:0000259" key="17">
    <source>
        <dbReference type="PROSITE" id="PS50110"/>
    </source>
</evidence>
<dbReference type="Gene3D" id="1.10.287.130">
    <property type="match status" value="1"/>
</dbReference>
<organism evidence="20 21">
    <name type="scientific">Persicimonas caeni</name>
    <dbReference type="NCBI Taxonomy" id="2292766"/>
    <lineage>
        <taxon>Bacteria</taxon>
        <taxon>Deltaproteobacteria</taxon>
        <taxon>Bradymonadales</taxon>
        <taxon>Bradymonadaceae</taxon>
        <taxon>Persicimonas</taxon>
    </lineage>
</organism>
<sequence length="883" mass="96439">MNPSSTEQNQSSFFDLLTARFLPKDIEEGSDDIFRARVVVVFSLALAIWGPIYAAVMYALSGALAGPLAVIACAVFVCSSLFLLRRGVSFGIIGNWLAFNVFWIMLFVALVSDFGSPPFLWLAVVPMLAVLISGMRSGMVWLVLVVASAVSYYISQLQGGATGGALDARQQVFFELTVLVGLYVLVLSLTLAYESLKEWAIGQIRSREAHTQAVVQTAADGILTVSPRGRIRELNHAAEALFGFRRDDILDAPFATLVPQISDAPPQEEPDASEEADGADGELFATASPTTSEARIGGMDAWQGSGRETEGRQRGGSSVPIEMSISRIEGEDLDIDQGYVAIVRDITERKQNERALEEARDEAVRANEAKSAFLANISHELRTPLNAIIGYSELIYEDFEMDGHTEYLPDLKKIGVAGEHLLSLINDILDLSKIEAGKMELYLETIDLHSLLGDVADTIEPVVAKNDNTFLVDIDNAPKTMQGDITKLRQVLFNLLSNAAKFTENATVRLHAYADVDDGRNMCVFEVIDRGIGIPDEKLERLFQAFTQADESTTRQYGGTGLGLTITKHFTEMMGGRIEVQSEVGQGTTFRVLVPVNPQVSHSEPLDLGEDESSSAENDELMADPNSSEVLVIDDDPTVHALMKRFLNREGFAIRSANSGEEGLELARAHKPDAITLDVMMPEMDGWTVLSRLKGDAETSDIPVILLTIVSNKNMGYSLGASEYLVKPVDRKRLSTVLADVTGAKGEGRVLVVEDDESTREMLERTVARQGWQVDTAANGRLAIDHLESAPAPNVILLDLMMPEMDGFEVLETMRERPEWKDIPVVVVTAADLTVEERTRLNNQVNRILGKGAYTKDQLLAEVTRAVGSGAARHVSDEASANV</sequence>
<dbReference type="SUPFAM" id="SSF47384">
    <property type="entry name" value="Homodimeric domain of signal transducing histidine kinase"/>
    <property type="match status" value="1"/>
</dbReference>
<feature type="domain" description="Histidine kinase" evidence="16">
    <location>
        <begin position="376"/>
        <end position="598"/>
    </location>
</feature>
<evidence type="ECO:0000259" key="18">
    <source>
        <dbReference type="PROSITE" id="PS50112"/>
    </source>
</evidence>
<keyword evidence="15" id="KW-1133">Transmembrane helix</keyword>
<feature type="transmembrane region" description="Helical" evidence="15">
    <location>
        <begin position="96"/>
        <end position="114"/>
    </location>
</feature>
<feature type="modified residue" description="4-aspartylphosphate" evidence="12">
    <location>
        <position position="799"/>
    </location>
</feature>
<accession>A0A4Y6PR54</accession>
<feature type="domain" description="PAC" evidence="19">
    <location>
        <begin position="305"/>
        <end position="358"/>
    </location>
</feature>
<keyword evidence="10 15" id="KW-0472">Membrane</keyword>
<dbReference type="InterPro" id="IPR036097">
    <property type="entry name" value="HisK_dim/P_sf"/>
</dbReference>
<evidence type="ECO:0000313" key="21">
    <source>
        <dbReference type="Proteomes" id="UP000315995"/>
    </source>
</evidence>
<feature type="coiled-coil region" evidence="13">
    <location>
        <begin position="349"/>
        <end position="376"/>
    </location>
</feature>
<dbReference type="PRINTS" id="PR00344">
    <property type="entry name" value="BCTRLSENSOR"/>
</dbReference>
<feature type="domain" description="Response regulatory" evidence="17">
    <location>
        <begin position="749"/>
        <end position="866"/>
    </location>
</feature>
<dbReference type="GO" id="GO:0005524">
    <property type="term" value="F:ATP binding"/>
    <property type="evidence" value="ECO:0007669"/>
    <property type="project" value="UniProtKB-KW"/>
</dbReference>
<dbReference type="FunFam" id="3.30.565.10:FF:000010">
    <property type="entry name" value="Sensor histidine kinase RcsC"/>
    <property type="match status" value="1"/>
</dbReference>
<dbReference type="Pfam" id="PF13426">
    <property type="entry name" value="PAS_9"/>
    <property type="match status" value="1"/>
</dbReference>
<evidence type="ECO:0000256" key="6">
    <source>
        <dbReference type="ARBA" id="ARBA00022741"/>
    </source>
</evidence>
<dbReference type="InterPro" id="IPR011006">
    <property type="entry name" value="CheY-like_superfamily"/>
</dbReference>
<evidence type="ECO:0000256" key="15">
    <source>
        <dbReference type="SAM" id="Phobius"/>
    </source>
</evidence>
<dbReference type="Pfam" id="PF00512">
    <property type="entry name" value="HisKA"/>
    <property type="match status" value="1"/>
</dbReference>
<dbReference type="PROSITE" id="PS50109">
    <property type="entry name" value="HIS_KIN"/>
    <property type="match status" value="1"/>
</dbReference>
<dbReference type="Gene3D" id="3.30.565.10">
    <property type="entry name" value="Histidine kinase-like ATPase, C-terminal domain"/>
    <property type="match status" value="1"/>
</dbReference>
<proteinExistence type="predicted"/>
<feature type="domain" description="PAS" evidence="18">
    <location>
        <begin position="207"/>
        <end position="251"/>
    </location>
</feature>
<dbReference type="SMART" id="SM00387">
    <property type="entry name" value="HATPase_c"/>
    <property type="match status" value="1"/>
</dbReference>
<evidence type="ECO:0000256" key="4">
    <source>
        <dbReference type="ARBA" id="ARBA00022553"/>
    </source>
</evidence>
<feature type="modified residue" description="4-aspartylphosphate" evidence="12">
    <location>
        <position position="678"/>
    </location>
</feature>
<feature type="transmembrane region" description="Helical" evidence="15">
    <location>
        <begin position="38"/>
        <end position="58"/>
    </location>
</feature>
<dbReference type="InterPro" id="IPR001789">
    <property type="entry name" value="Sig_transdc_resp-reg_receiver"/>
</dbReference>
<keyword evidence="8" id="KW-0067">ATP-binding</keyword>
<evidence type="ECO:0000256" key="12">
    <source>
        <dbReference type="PROSITE-ProRule" id="PRU00169"/>
    </source>
</evidence>
<reference evidence="20 21" key="1">
    <citation type="submission" date="2019-06" db="EMBL/GenBank/DDBJ databases">
        <title>Persicimonas caeni gen. nov., sp. nov., a predatory bacterium isolated from solar saltern.</title>
        <authorList>
            <person name="Wang S."/>
        </authorList>
    </citation>
    <scope>NUCLEOTIDE SEQUENCE [LARGE SCALE GENOMIC DNA]</scope>
    <source>
        <strain evidence="20 21">YN101</strain>
    </source>
</reference>
<dbReference type="EC" id="2.7.13.3" evidence="3"/>
<keyword evidence="6" id="KW-0547">Nucleotide-binding</keyword>
<dbReference type="SUPFAM" id="SSF52172">
    <property type="entry name" value="CheY-like"/>
    <property type="match status" value="2"/>
</dbReference>
<keyword evidence="4 12" id="KW-0597">Phosphoprotein</keyword>
<gene>
    <name evidence="20" type="ORF">FIV42_08300</name>
</gene>
<dbReference type="SMART" id="SM00091">
    <property type="entry name" value="PAS"/>
    <property type="match status" value="1"/>
</dbReference>
<evidence type="ECO:0000256" key="3">
    <source>
        <dbReference type="ARBA" id="ARBA00012438"/>
    </source>
</evidence>
<dbReference type="AlphaFoldDB" id="A0A4Y6PR54"/>